<proteinExistence type="predicted"/>
<name>A0A0H4VE02_9SPHN</name>
<gene>
    <name evidence="1" type="ORF">CP97_02040</name>
</gene>
<dbReference type="AlphaFoldDB" id="A0A0H4VE02"/>
<organism evidence="1 2">
    <name type="scientific">Aurantiacibacter atlanticus</name>
    <dbReference type="NCBI Taxonomy" id="1648404"/>
    <lineage>
        <taxon>Bacteria</taxon>
        <taxon>Pseudomonadati</taxon>
        <taxon>Pseudomonadota</taxon>
        <taxon>Alphaproteobacteria</taxon>
        <taxon>Sphingomonadales</taxon>
        <taxon>Erythrobacteraceae</taxon>
        <taxon>Aurantiacibacter</taxon>
    </lineage>
</organism>
<protein>
    <submittedName>
        <fullName evidence="1">Uncharacterized protein</fullName>
    </submittedName>
</protein>
<dbReference type="Proteomes" id="UP000059113">
    <property type="component" value="Chromosome"/>
</dbReference>
<sequence length="53" mass="5871">MLAALLLVRHAAQENMLFDALAINLGKSRFGFDDFLAFGQRFFPAIRAISALT</sequence>
<evidence type="ECO:0000313" key="1">
    <source>
        <dbReference type="EMBL" id="AKQ41086.2"/>
    </source>
</evidence>
<reference evidence="2" key="2">
    <citation type="submission" date="2015-04" db="EMBL/GenBank/DDBJ databases">
        <title>The complete genome sequence of Erythrobacter sp. s21-N3.</title>
        <authorList>
            <person name="Zhuang L."/>
            <person name="Liu Y."/>
            <person name="Shao Z."/>
        </authorList>
    </citation>
    <scope>NUCLEOTIDE SEQUENCE [LARGE SCALE GENOMIC DNA]</scope>
    <source>
        <strain evidence="2">s21-N3</strain>
    </source>
</reference>
<reference evidence="1 2" key="1">
    <citation type="journal article" date="2015" name="Int. J. Syst. Evol. Microbiol.">
        <title>Erythrobacter atlanticus sp. nov., a bacterium from ocean sediment able to degrade polycyclic aromatic hydrocarbons.</title>
        <authorList>
            <person name="Zhuang L."/>
            <person name="Liu Y."/>
            <person name="Wang L."/>
            <person name="Wang W."/>
            <person name="Shao Z."/>
        </authorList>
    </citation>
    <scope>NUCLEOTIDE SEQUENCE [LARGE SCALE GENOMIC DNA]</scope>
    <source>
        <strain evidence="2">s21-N3</strain>
    </source>
</reference>
<accession>A0A0H4VE02</accession>
<keyword evidence="2" id="KW-1185">Reference proteome</keyword>
<evidence type="ECO:0000313" key="2">
    <source>
        <dbReference type="Proteomes" id="UP000059113"/>
    </source>
</evidence>
<dbReference type="EMBL" id="CP011310">
    <property type="protein sequence ID" value="AKQ41086.2"/>
    <property type="molecule type" value="Genomic_DNA"/>
</dbReference>
<dbReference type="KEGG" id="ery:CP97_02040"/>